<evidence type="ECO:0000256" key="1">
    <source>
        <dbReference type="ARBA" id="ARBA00004651"/>
    </source>
</evidence>
<dbReference type="InterPro" id="IPR036259">
    <property type="entry name" value="MFS_trans_sf"/>
</dbReference>
<evidence type="ECO:0000313" key="9">
    <source>
        <dbReference type="Proteomes" id="UP000537592"/>
    </source>
</evidence>
<reference evidence="8 9" key="1">
    <citation type="submission" date="2020-08" db="EMBL/GenBank/DDBJ databases">
        <title>Genomic Encyclopedia of Type Strains, Phase IV (KMG-IV): sequencing the most valuable type-strain genomes for metagenomic binning, comparative biology and taxonomic classification.</title>
        <authorList>
            <person name="Goeker M."/>
        </authorList>
    </citation>
    <scope>NUCLEOTIDE SEQUENCE [LARGE SCALE GENOMIC DNA]</scope>
    <source>
        <strain evidence="8 9">DSM 28760</strain>
    </source>
</reference>
<keyword evidence="9" id="KW-1185">Reference proteome</keyword>
<name>A0A7W5Z425_9HYPH</name>
<dbReference type="RefSeq" id="WP_183752170.1">
    <property type="nucleotide sequence ID" value="NZ_JACICC010000004.1"/>
</dbReference>
<dbReference type="GO" id="GO:0022857">
    <property type="term" value="F:transmembrane transporter activity"/>
    <property type="evidence" value="ECO:0007669"/>
    <property type="project" value="InterPro"/>
</dbReference>
<feature type="transmembrane region" description="Helical" evidence="6">
    <location>
        <begin position="213"/>
        <end position="234"/>
    </location>
</feature>
<proteinExistence type="predicted"/>
<evidence type="ECO:0000259" key="7">
    <source>
        <dbReference type="PROSITE" id="PS50850"/>
    </source>
</evidence>
<feature type="transmembrane region" description="Helical" evidence="6">
    <location>
        <begin position="360"/>
        <end position="382"/>
    </location>
</feature>
<dbReference type="Pfam" id="PF07690">
    <property type="entry name" value="MFS_1"/>
    <property type="match status" value="1"/>
</dbReference>
<feature type="transmembrane region" description="Helical" evidence="6">
    <location>
        <begin position="165"/>
        <end position="185"/>
    </location>
</feature>
<dbReference type="Gene3D" id="1.20.1250.20">
    <property type="entry name" value="MFS general substrate transporter like domains"/>
    <property type="match status" value="1"/>
</dbReference>
<feature type="transmembrane region" description="Helical" evidence="6">
    <location>
        <begin position="135"/>
        <end position="159"/>
    </location>
</feature>
<dbReference type="GO" id="GO:0005886">
    <property type="term" value="C:plasma membrane"/>
    <property type="evidence" value="ECO:0007669"/>
    <property type="project" value="UniProtKB-SubCell"/>
</dbReference>
<feature type="transmembrane region" description="Helical" evidence="6">
    <location>
        <begin position="77"/>
        <end position="96"/>
    </location>
</feature>
<evidence type="ECO:0000256" key="3">
    <source>
        <dbReference type="ARBA" id="ARBA00022692"/>
    </source>
</evidence>
<evidence type="ECO:0000256" key="2">
    <source>
        <dbReference type="ARBA" id="ARBA00022475"/>
    </source>
</evidence>
<feature type="transmembrane region" description="Helical" evidence="6">
    <location>
        <begin position="276"/>
        <end position="296"/>
    </location>
</feature>
<sequence length="392" mass="40090">MTSTDFASGRLATGLLVFTALFVLTQLYLAIPLAGPVAADLGGAGADFALATVFSLFYAVGFLIWGPVSDHWGRKRVMAPGVIVLAVATVACAAAPNLGWLAVLRGAQGVVASSFAPIALAWLTEALPPQRRATAIGAMSTAFLVAGIFGQVLASAVALWLDWRWVFIITGVTLLGAGVLIWLIVDEPVNDRPPAHLGQRFAGLLKLAAQPRIMLLCCAHITLLLSFVAMYSALGPHLAGLGFDPSGIIALRMVGLPGMFAALSVGWLATQIGMAGVARAGFLMAAAGLATEAALANTLAGIAFGSLIFVTGVALAVPSMITLFGTAAAPNRAGGMSLNGFVLFIGASIGPLAASAASGFQILLILLAFALSMAALCVLAFARIQHRMSPPA</sequence>
<organism evidence="8 9">
    <name type="scientific">Pseudochelatococcus contaminans</name>
    <dbReference type="NCBI Taxonomy" id="1538103"/>
    <lineage>
        <taxon>Bacteria</taxon>
        <taxon>Pseudomonadati</taxon>
        <taxon>Pseudomonadota</taxon>
        <taxon>Alphaproteobacteria</taxon>
        <taxon>Hyphomicrobiales</taxon>
        <taxon>Chelatococcaceae</taxon>
        <taxon>Pseudochelatococcus</taxon>
    </lineage>
</organism>
<comment type="caution">
    <text evidence="8">The sequence shown here is derived from an EMBL/GenBank/DDBJ whole genome shotgun (WGS) entry which is preliminary data.</text>
</comment>
<comment type="subcellular location">
    <subcellularLocation>
        <location evidence="1">Cell membrane</location>
        <topology evidence="1">Multi-pass membrane protein</topology>
    </subcellularLocation>
</comment>
<dbReference type="InterPro" id="IPR050189">
    <property type="entry name" value="MFS_Efflux_Transporters"/>
</dbReference>
<feature type="domain" description="Major facilitator superfamily (MFS) profile" evidence="7">
    <location>
        <begin position="12"/>
        <end position="385"/>
    </location>
</feature>
<evidence type="ECO:0000313" key="8">
    <source>
        <dbReference type="EMBL" id="MBB3809727.1"/>
    </source>
</evidence>
<dbReference type="InterPro" id="IPR020846">
    <property type="entry name" value="MFS_dom"/>
</dbReference>
<dbReference type="SUPFAM" id="SSF103473">
    <property type="entry name" value="MFS general substrate transporter"/>
    <property type="match status" value="1"/>
</dbReference>
<evidence type="ECO:0000256" key="4">
    <source>
        <dbReference type="ARBA" id="ARBA00022989"/>
    </source>
</evidence>
<dbReference type="InterPro" id="IPR011701">
    <property type="entry name" value="MFS"/>
</dbReference>
<feature type="transmembrane region" description="Helical" evidence="6">
    <location>
        <begin position="102"/>
        <end position="123"/>
    </location>
</feature>
<dbReference type="EMBL" id="JACICC010000004">
    <property type="protein sequence ID" value="MBB3809727.1"/>
    <property type="molecule type" value="Genomic_DNA"/>
</dbReference>
<evidence type="ECO:0000256" key="6">
    <source>
        <dbReference type="SAM" id="Phobius"/>
    </source>
</evidence>
<feature type="transmembrane region" description="Helical" evidence="6">
    <location>
        <begin position="336"/>
        <end position="354"/>
    </location>
</feature>
<keyword evidence="3 6" id="KW-0812">Transmembrane</keyword>
<dbReference type="PANTHER" id="PTHR43124">
    <property type="entry name" value="PURINE EFFLUX PUMP PBUE"/>
    <property type="match status" value="1"/>
</dbReference>
<keyword evidence="5 6" id="KW-0472">Membrane</keyword>
<gene>
    <name evidence="8" type="ORF">FHS81_001815</name>
</gene>
<keyword evidence="2" id="KW-1003">Cell membrane</keyword>
<dbReference type="PROSITE" id="PS50850">
    <property type="entry name" value="MFS"/>
    <property type="match status" value="1"/>
</dbReference>
<feature type="transmembrane region" description="Helical" evidence="6">
    <location>
        <begin position="12"/>
        <end position="31"/>
    </location>
</feature>
<dbReference type="Proteomes" id="UP000537592">
    <property type="component" value="Unassembled WGS sequence"/>
</dbReference>
<accession>A0A7W5Z425</accession>
<feature type="transmembrane region" description="Helical" evidence="6">
    <location>
        <begin position="302"/>
        <end position="324"/>
    </location>
</feature>
<feature type="transmembrane region" description="Helical" evidence="6">
    <location>
        <begin position="43"/>
        <end position="65"/>
    </location>
</feature>
<feature type="transmembrane region" description="Helical" evidence="6">
    <location>
        <begin position="246"/>
        <end position="269"/>
    </location>
</feature>
<dbReference type="PANTHER" id="PTHR43124:SF3">
    <property type="entry name" value="CHLORAMPHENICOL EFFLUX PUMP RV0191"/>
    <property type="match status" value="1"/>
</dbReference>
<evidence type="ECO:0000256" key="5">
    <source>
        <dbReference type="ARBA" id="ARBA00023136"/>
    </source>
</evidence>
<protein>
    <submittedName>
        <fullName evidence="8">Putative MFS family arabinose efflux permease</fullName>
    </submittedName>
</protein>
<keyword evidence="4 6" id="KW-1133">Transmembrane helix</keyword>
<dbReference type="AlphaFoldDB" id="A0A7W5Z425"/>